<evidence type="ECO:0000313" key="3">
    <source>
        <dbReference type="Proteomes" id="UP000054538"/>
    </source>
</evidence>
<protein>
    <submittedName>
        <fullName evidence="2">Uncharacterized protein</fullName>
    </submittedName>
</protein>
<keyword evidence="1" id="KW-0472">Membrane</keyword>
<keyword evidence="3" id="KW-1185">Reference proteome</keyword>
<dbReference type="InParanoid" id="A0A0D0DVJ7"/>
<sequence length="81" mass="9214">MSQVVFTPVSQMEVDRPYTLCQSSHLSRYWYGSSPEHNTTLRATHLLAEIVRSFSWMVSPIPSTSIVCYMLLAVLVFTDIS</sequence>
<evidence type="ECO:0000256" key="1">
    <source>
        <dbReference type="SAM" id="Phobius"/>
    </source>
</evidence>
<feature type="transmembrane region" description="Helical" evidence="1">
    <location>
        <begin position="54"/>
        <end position="77"/>
    </location>
</feature>
<dbReference type="HOGENOM" id="CLU_2574580_0_0_1"/>
<proteinExistence type="predicted"/>
<evidence type="ECO:0000313" key="2">
    <source>
        <dbReference type="EMBL" id="KIK98888.1"/>
    </source>
</evidence>
<dbReference type="Proteomes" id="UP000054538">
    <property type="component" value="Unassembled WGS sequence"/>
</dbReference>
<organism evidence="2 3">
    <name type="scientific">Paxillus rubicundulus Ve08.2h10</name>
    <dbReference type="NCBI Taxonomy" id="930991"/>
    <lineage>
        <taxon>Eukaryota</taxon>
        <taxon>Fungi</taxon>
        <taxon>Dikarya</taxon>
        <taxon>Basidiomycota</taxon>
        <taxon>Agaricomycotina</taxon>
        <taxon>Agaricomycetes</taxon>
        <taxon>Agaricomycetidae</taxon>
        <taxon>Boletales</taxon>
        <taxon>Paxilineae</taxon>
        <taxon>Paxillaceae</taxon>
        <taxon>Paxillus</taxon>
    </lineage>
</organism>
<gene>
    <name evidence="2" type="ORF">PAXRUDRAFT_823386</name>
</gene>
<keyword evidence="1" id="KW-1133">Transmembrane helix</keyword>
<name>A0A0D0DVJ7_9AGAM</name>
<accession>A0A0D0DVJ7</accession>
<reference evidence="2 3" key="1">
    <citation type="submission" date="2014-04" db="EMBL/GenBank/DDBJ databases">
        <authorList>
            <consortium name="DOE Joint Genome Institute"/>
            <person name="Kuo A."/>
            <person name="Kohler A."/>
            <person name="Jargeat P."/>
            <person name="Nagy L.G."/>
            <person name="Floudas D."/>
            <person name="Copeland A."/>
            <person name="Barry K.W."/>
            <person name="Cichocki N."/>
            <person name="Veneault-Fourrey C."/>
            <person name="LaButti K."/>
            <person name="Lindquist E.A."/>
            <person name="Lipzen A."/>
            <person name="Lundell T."/>
            <person name="Morin E."/>
            <person name="Murat C."/>
            <person name="Sun H."/>
            <person name="Tunlid A."/>
            <person name="Henrissat B."/>
            <person name="Grigoriev I.V."/>
            <person name="Hibbett D.S."/>
            <person name="Martin F."/>
            <person name="Nordberg H.P."/>
            <person name="Cantor M.N."/>
            <person name="Hua S.X."/>
        </authorList>
    </citation>
    <scope>NUCLEOTIDE SEQUENCE [LARGE SCALE GENOMIC DNA]</scope>
    <source>
        <strain evidence="2 3">Ve08.2h10</strain>
    </source>
</reference>
<reference evidence="3" key="2">
    <citation type="submission" date="2015-01" db="EMBL/GenBank/DDBJ databases">
        <title>Evolutionary Origins and Diversification of the Mycorrhizal Mutualists.</title>
        <authorList>
            <consortium name="DOE Joint Genome Institute"/>
            <consortium name="Mycorrhizal Genomics Consortium"/>
            <person name="Kohler A."/>
            <person name="Kuo A."/>
            <person name="Nagy L.G."/>
            <person name="Floudas D."/>
            <person name="Copeland A."/>
            <person name="Barry K.W."/>
            <person name="Cichocki N."/>
            <person name="Veneault-Fourrey C."/>
            <person name="LaButti K."/>
            <person name="Lindquist E.A."/>
            <person name="Lipzen A."/>
            <person name="Lundell T."/>
            <person name="Morin E."/>
            <person name="Murat C."/>
            <person name="Riley R."/>
            <person name="Ohm R."/>
            <person name="Sun H."/>
            <person name="Tunlid A."/>
            <person name="Henrissat B."/>
            <person name="Grigoriev I.V."/>
            <person name="Hibbett D.S."/>
            <person name="Martin F."/>
        </authorList>
    </citation>
    <scope>NUCLEOTIDE SEQUENCE [LARGE SCALE GENOMIC DNA]</scope>
    <source>
        <strain evidence="3">Ve08.2h10</strain>
    </source>
</reference>
<dbReference type="AlphaFoldDB" id="A0A0D0DVJ7"/>
<keyword evidence="1" id="KW-0812">Transmembrane</keyword>
<dbReference type="EMBL" id="KN824877">
    <property type="protein sequence ID" value="KIK98888.1"/>
    <property type="molecule type" value="Genomic_DNA"/>
</dbReference>